<evidence type="ECO:0008006" key="6">
    <source>
        <dbReference type="Google" id="ProtNLM"/>
    </source>
</evidence>
<proteinExistence type="predicted"/>
<dbReference type="PANTHER" id="PTHR31636">
    <property type="entry name" value="OSJNBA0084A10.13 PROTEIN-RELATED"/>
    <property type="match status" value="1"/>
</dbReference>
<feature type="region of interest" description="Disordered" evidence="3">
    <location>
        <begin position="64"/>
        <end position="93"/>
    </location>
</feature>
<dbReference type="EMBL" id="OZ019900">
    <property type="protein sequence ID" value="CAK9233472.1"/>
    <property type="molecule type" value="Genomic_DNA"/>
</dbReference>
<protein>
    <recommendedName>
        <fullName evidence="6">DELLA protein</fullName>
    </recommendedName>
</protein>
<sequence>MKVHFTFPTRNSSFSITQFLFCHGWQSESNYEKVQMMGLDPVAAEDDDVAPQLMEPTSVLDLMQSTSRPSRSYSSSASLSSQHSFSSSDGSSPVMNCMSSISDSDIANWMECLMDPNLAFNVLPEFAGSLDDQSSCADGLDFSAAACNQMKLVEWNDIAQFSSGIGFENFEMSCLQDKSAAMSHDYSGTQSFSTVQQFSQGALPPSTTRAALKSTKADHGASFASMPMQAESTTIVPTSELLKLLSTQQQSSALDQQIAPCSIIGDKKSLAGAVAHEAPPLQQYPTSPSEDSLICNDRISPAVAPVLQFTSGAQNLILQEENTGLDLVHLLLGCAEAIEACDFDVGHAVLTRLRAKSSPHGDPMKRIAFYFADALGDRLAQEFAAMNSSRTTALIYKPADSAAITPATASSSALESDLAYQASYELLPFEKFTHFTGNQAILEAMLEHPKLHIVDLAIRQGLQWPGFIQALAVRRGGPPRLLRITAIGLDVSALQQTGKRLAHFAESLQVPFEYCVVPESLENLEQGKIRVEADEILAVNCCSVLHSLLRFKHGVLENVLCTIRALNPVVVSLLEVEANHNAPSFMARFVEALHYYSALFDSLEATDHDRAGRLQHSCCCSSTTERRLQIEKFCFAPQIQDIIACEGNHRRARHVRWETWRSFFTDAGFRNLPLSVYAADQAQLLLGVLYNNGQAAALPAAVGDNNMLMPYKLTALDNGVLTLGWQDTPVTTVSSWIRTSC</sequence>
<evidence type="ECO:0000313" key="5">
    <source>
        <dbReference type="Proteomes" id="UP001497512"/>
    </source>
</evidence>
<dbReference type="Pfam" id="PF03514">
    <property type="entry name" value="GRAS"/>
    <property type="match status" value="1"/>
</dbReference>
<organism evidence="4 5">
    <name type="scientific">Sphagnum troendelagicum</name>
    <dbReference type="NCBI Taxonomy" id="128251"/>
    <lineage>
        <taxon>Eukaryota</taxon>
        <taxon>Viridiplantae</taxon>
        <taxon>Streptophyta</taxon>
        <taxon>Embryophyta</taxon>
        <taxon>Bryophyta</taxon>
        <taxon>Sphagnophytina</taxon>
        <taxon>Sphagnopsida</taxon>
        <taxon>Sphagnales</taxon>
        <taxon>Sphagnaceae</taxon>
        <taxon>Sphagnum</taxon>
    </lineage>
</organism>
<name>A0ABP0UY46_9BRYO</name>
<dbReference type="PROSITE" id="PS50985">
    <property type="entry name" value="GRAS"/>
    <property type="match status" value="1"/>
</dbReference>
<feature type="compositionally biased region" description="Low complexity" evidence="3">
    <location>
        <begin position="65"/>
        <end position="92"/>
    </location>
</feature>
<accession>A0ABP0UY46</accession>
<keyword evidence="1" id="KW-0805">Transcription regulation</keyword>
<dbReference type="InterPro" id="IPR005202">
    <property type="entry name" value="TF_GRAS"/>
</dbReference>
<evidence type="ECO:0000313" key="4">
    <source>
        <dbReference type="EMBL" id="CAK9233472.1"/>
    </source>
</evidence>
<gene>
    <name evidence="4" type="ORF">CSSPTR1EN2_LOCUS21503</name>
</gene>
<evidence type="ECO:0000256" key="3">
    <source>
        <dbReference type="SAM" id="MobiDB-lite"/>
    </source>
</evidence>
<dbReference type="Proteomes" id="UP001497512">
    <property type="component" value="Chromosome 8"/>
</dbReference>
<keyword evidence="5" id="KW-1185">Reference proteome</keyword>
<keyword evidence="2" id="KW-0804">Transcription</keyword>
<evidence type="ECO:0000256" key="1">
    <source>
        <dbReference type="ARBA" id="ARBA00023015"/>
    </source>
</evidence>
<evidence type="ECO:0000256" key="2">
    <source>
        <dbReference type="ARBA" id="ARBA00023163"/>
    </source>
</evidence>
<reference evidence="4" key="1">
    <citation type="submission" date="2024-02" db="EMBL/GenBank/DDBJ databases">
        <authorList>
            <consortium name="ELIXIR-Norway"/>
            <consortium name="Elixir Norway"/>
        </authorList>
    </citation>
    <scope>NUCLEOTIDE SEQUENCE</scope>
</reference>